<evidence type="ECO:0000313" key="1">
    <source>
        <dbReference type="EMBL" id="OAD59719.1"/>
    </source>
</evidence>
<reference evidence="1 2" key="1">
    <citation type="submission" date="2015-07" db="EMBL/GenBank/DDBJ databases">
        <title>The genome of Eufriesea mexicana.</title>
        <authorList>
            <person name="Pan H."/>
            <person name="Kapheim K."/>
        </authorList>
    </citation>
    <scope>NUCLEOTIDE SEQUENCE [LARGE SCALE GENOMIC DNA]</scope>
    <source>
        <strain evidence="1">0111107269</strain>
        <tissue evidence="1">Whole body</tissue>
    </source>
</reference>
<dbReference type="Proteomes" id="UP000250275">
    <property type="component" value="Unassembled WGS sequence"/>
</dbReference>
<keyword evidence="2" id="KW-1185">Reference proteome</keyword>
<name>A0A310SP34_9HYME</name>
<dbReference type="AlphaFoldDB" id="A0A310SP34"/>
<evidence type="ECO:0000313" key="2">
    <source>
        <dbReference type="Proteomes" id="UP000250275"/>
    </source>
</evidence>
<protein>
    <submittedName>
        <fullName evidence="1">Uncharacterized protein</fullName>
    </submittedName>
</protein>
<proteinExistence type="predicted"/>
<sequence>MKRKYKLEKKRKERISFLTFLCASAANPDLVALLLAILFTLESFHQKETHKQNDNRDLLSTVSRCSPFDGCGSTDAPRDRVPIAESPFDAYWPSRDWSSIEFSSDAATRDLRSPVWHEDDVRRRL</sequence>
<accession>A0A310SP34</accession>
<dbReference type="EMBL" id="KQ760629">
    <property type="protein sequence ID" value="OAD59719.1"/>
    <property type="molecule type" value="Genomic_DNA"/>
</dbReference>
<gene>
    <name evidence="1" type="ORF">WN48_08513</name>
</gene>
<organism evidence="1 2">
    <name type="scientific">Eufriesea mexicana</name>
    <dbReference type="NCBI Taxonomy" id="516756"/>
    <lineage>
        <taxon>Eukaryota</taxon>
        <taxon>Metazoa</taxon>
        <taxon>Ecdysozoa</taxon>
        <taxon>Arthropoda</taxon>
        <taxon>Hexapoda</taxon>
        <taxon>Insecta</taxon>
        <taxon>Pterygota</taxon>
        <taxon>Neoptera</taxon>
        <taxon>Endopterygota</taxon>
        <taxon>Hymenoptera</taxon>
        <taxon>Apocrita</taxon>
        <taxon>Aculeata</taxon>
        <taxon>Apoidea</taxon>
        <taxon>Anthophila</taxon>
        <taxon>Apidae</taxon>
        <taxon>Eufriesea</taxon>
    </lineage>
</organism>